<gene>
    <name evidence="2" type="ORF">GGI15_001702</name>
</gene>
<organism evidence="2 3">
    <name type="scientific">Coemansia interrupta</name>
    <dbReference type="NCBI Taxonomy" id="1126814"/>
    <lineage>
        <taxon>Eukaryota</taxon>
        <taxon>Fungi</taxon>
        <taxon>Fungi incertae sedis</taxon>
        <taxon>Zoopagomycota</taxon>
        <taxon>Kickxellomycotina</taxon>
        <taxon>Kickxellomycetes</taxon>
        <taxon>Kickxellales</taxon>
        <taxon>Kickxellaceae</taxon>
        <taxon>Coemansia</taxon>
    </lineage>
</organism>
<reference evidence="2" key="1">
    <citation type="submission" date="2022-07" db="EMBL/GenBank/DDBJ databases">
        <title>Phylogenomic reconstructions and comparative analyses of Kickxellomycotina fungi.</title>
        <authorList>
            <person name="Reynolds N.K."/>
            <person name="Stajich J.E."/>
            <person name="Barry K."/>
            <person name="Grigoriev I.V."/>
            <person name="Crous P."/>
            <person name="Smith M.E."/>
        </authorList>
    </citation>
    <scope>NUCLEOTIDE SEQUENCE</scope>
    <source>
        <strain evidence="2">BCRC 34489</strain>
    </source>
</reference>
<evidence type="ECO:0000313" key="3">
    <source>
        <dbReference type="Proteomes" id="UP001140172"/>
    </source>
</evidence>
<name>A0A9W8HJ52_9FUNG</name>
<evidence type="ECO:0000313" key="2">
    <source>
        <dbReference type="EMBL" id="KAJ2786138.1"/>
    </source>
</evidence>
<feature type="region of interest" description="Disordered" evidence="1">
    <location>
        <begin position="153"/>
        <end position="173"/>
    </location>
</feature>
<protein>
    <submittedName>
        <fullName evidence="2">Uncharacterized protein</fullName>
    </submittedName>
</protein>
<keyword evidence="3" id="KW-1185">Reference proteome</keyword>
<dbReference type="EMBL" id="JANBUM010000073">
    <property type="protein sequence ID" value="KAJ2786138.1"/>
    <property type="molecule type" value="Genomic_DNA"/>
</dbReference>
<accession>A0A9W8HJ52</accession>
<proteinExistence type="predicted"/>
<dbReference type="AlphaFoldDB" id="A0A9W8HJ52"/>
<dbReference type="Proteomes" id="UP001140172">
    <property type="component" value="Unassembled WGS sequence"/>
</dbReference>
<evidence type="ECO:0000256" key="1">
    <source>
        <dbReference type="SAM" id="MobiDB-lite"/>
    </source>
</evidence>
<comment type="caution">
    <text evidence="2">The sequence shown here is derived from an EMBL/GenBank/DDBJ whole genome shotgun (WGS) entry which is preliminary data.</text>
</comment>
<sequence length="173" mass="19029">METSSMLDHSETGEDSNITIYHELHESTIALINNNFNMTPATLHHATRDVLYYTHQQLQLLEMCIPFFKDNKSRTLTVGCLVTFAMAQFDCFNKVTNACAHALTRTLQDGSKDETLENLAIATTISAASARHLQNDLLAIIGEIAKLNYQSQYGNQSSSSNPNAGTSSNAGQQ</sequence>
<dbReference type="OrthoDB" id="10524600at2759"/>